<organism evidence="14 15">
    <name type="scientific">Candidatus Scatomorpha intestinigallinarum</name>
    <dbReference type="NCBI Taxonomy" id="2840923"/>
    <lineage>
        <taxon>Bacteria</taxon>
        <taxon>Bacillati</taxon>
        <taxon>Bacillota</taxon>
        <taxon>Clostridia</taxon>
        <taxon>Eubacteriales</taxon>
        <taxon>Candidatus Scatomorpha</taxon>
    </lineage>
</organism>
<dbReference type="SUPFAM" id="SSF51445">
    <property type="entry name" value="(Trans)glycosidases"/>
    <property type="match status" value="1"/>
</dbReference>
<sequence>MEQRELIEKYVSNDDIYLYNTGNAQRAYDAFGCRYIPECGMHRFMVWAPHAREVSVVGDFNGWDGCAHPMWKRDDETWVLFIPGLKDGDIYKYRVVGADGNTVLKADPFAFHAETGPATGSKVWSIEGYPWQDGAYMAGRGQKDAIRSPMSIYEVHMGSWRKKEGEVFPNYRGVADELAAYCKEMNYTHVELLPITEYPYEGSWGYQVTGFFAPTSRYGTPQDFMYFVDRLHADGIGVIIDWVPAHFPRDEHGLRMFDGAPCYEGDEQRMAEHPDWGTMIFDYSRPQVQSFLTSSAMFFFDKYHVDGIRVDAVSSMLYLDYGRRWGEWTPNKDGGNINLGAVDFLRKLNTTVLSAFPGAITIAEESTAFPLVSRPAEVGGLGFMFKWDMGFMHDTLDYMALDPYFRSYNHSRITFSMMYAFSENFVLAFSHDEVVHGKASMVNKMWGDYETKFASLRALYGYQFAHPGKKLMFMGGEFAQFIEWNYLQQLDWNLLEYPKHEGMRRYVQELGRLYLSIPALSRIDDSWDGFTWLNVDDAERSSVAFMRRCPRSYIVCAVNFTPVRYDDFPIGLPKPGVLKELINSDDVRYGGTGVMNSPEIASSDEPFLEQPCSARITLPPMSAVWFRFSPAAKRAKKPAAGAKKPAAAKKPAKKK</sequence>
<evidence type="ECO:0000256" key="4">
    <source>
        <dbReference type="ARBA" id="ARBA00009000"/>
    </source>
</evidence>
<dbReference type="SUPFAM" id="SSF51011">
    <property type="entry name" value="Glycosyl hydrolase domain"/>
    <property type="match status" value="1"/>
</dbReference>
<evidence type="ECO:0000256" key="1">
    <source>
        <dbReference type="ARBA" id="ARBA00000826"/>
    </source>
</evidence>
<evidence type="ECO:0000256" key="6">
    <source>
        <dbReference type="ARBA" id="ARBA00022676"/>
    </source>
</evidence>
<feature type="active site" description="Nucleophile" evidence="10 11">
    <location>
        <position position="311"/>
    </location>
</feature>
<proteinExistence type="inferred from homology"/>
<dbReference type="InterPro" id="IPR013783">
    <property type="entry name" value="Ig-like_fold"/>
</dbReference>
<dbReference type="InterPro" id="IPR013780">
    <property type="entry name" value="Glyco_hydro_b"/>
</dbReference>
<keyword evidence="6 10" id="KW-0328">Glycosyltransferase</keyword>
<comment type="pathway">
    <text evidence="3 10">Glycan biosynthesis; glycogen biosynthesis.</text>
</comment>
<comment type="similarity">
    <text evidence="4 10">Belongs to the glycosyl hydrolase 13 family. GlgB subfamily.</text>
</comment>
<dbReference type="GO" id="GO:0005978">
    <property type="term" value="P:glycogen biosynthetic process"/>
    <property type="evidence" value="ECO:0007669"/>
    <property type="project" value="UniProtKB-UniRule"/>
</dbReference>
<dbReference type="InterPro" id="IPR004193">
    <property type="entry name" value="Glyco_hydro_13_N"/>
</dbReference>
<comment type="function">
    <text evidence="2 10">Catalyzes the formation of the alpha-1,6-glucosidic linkages in glycogen by scission of a 1,4-alpha-linked oligosaccharide from growing alpha-1,4-glucan chains and the subsequent attachment of the oligosaccharide to the alpha-1,6 position.</text>
</comment>
<evidence type="ECO:0000256" key="3">
    <source>
        <dbReference type="ARBA" id="ARBA00004964"/>
    </source>
</evidence>
<dbReference type="GO" id="GO:0043169">
    <property type="term" value="F:cation binding"/>
    <property type="evidence" value="ECO:0007669"/>
    <property type="project" value="InterPro"/>
</dbReference>
<dbReference type="FunFam" id="3.20.20.80:FF:000003">
    <property type="entry name" value="1,4-alpha-glucan branching enzyme GlgB"/>
    <property type="match status" value="1"/>
</dbReference>
<dbReference type="HAMAP" id="MF_00685">
    <property type="entry name" value="GlgB"/>
    <property type="match status" value="1"/>
</dbReference>
<dbReference type="GO" id="GO:0004553">
    <property type="term" value="F:hydrolase activity, hydrolyzing O-glycosyl compounds"/>
    <property type="evidence" value="ECO:0007669"/>
    <property type="project" value="InterPro"/>
</dbReference>
<dbReference type="Pfam" id="PF00128">
    <property type="entry name" value="Alpha-amylase"/>
    <property type="match status" value="1"/>
</dbReference>
<evidence type="ECO:0000256" key="10">
    <source>
        <dbReference type="HAMAP-Rule" id="MF_00685"/>
    </source>
</evidence>
<dbReference type="InterPro" id="IPR044143">
    <property type="entry name" value="GlgB_N_E_set_prok"/>
</dbReference>
<dbReference type="PANTHER" id="PTHR43651">
    <property type="entry name" value="1,4-ALPHA-GLUCAN-BRANCHING ENZYME"/>
    <property type="match status" value="1"/>
</dbReference>
<keyword evidence="7 10" id="KW-0808">Transferase</keyword>
<reference evidence="14" key="2">
    <citation type="journal article" date="2021" name="PeerJ">
        <title>Extensive microbial diversity within the chicken gut microbiome revealed by metagenomics and culture.</title>
        <authorList>
            <person name="Gilroy R."/>
            <person name="Ravi A."/>
            <person name="Getino M."/>
            <person name="Pursley I."/>
            <person name="Horton D.L."/>
            <person name="Alikhan N.F."/>
            <person name="Baker D."/>
            <person name="Gharbi K."/>
            <person name="Hall N."/>
            <person name="Watson M."/>
            <person name="Adriaenssens E.M."/>
            <person name="Foster-Nyarko E."/>
            <person name="Jarju S."/>
            <person name="Secka A."/>
            <person name="Antonio M."/>
            <person name="Oren A."/>
            <person name="Chaudhuri R.R."/>
            <person name="La Ragione R."/>
            <person name="Hildebrand F."/>
            <person name="Pallen M.J."/>
        </authorList>
    </citation>
    <scope>NUCLEOTIDE SEQUENCE</scope>
    <source>
        <strain evidence="14">ChiGjej3B3-7149</strain>
    </source>
</reference>
<reference evidence="14" key="1">
    <citation type="submission" date="2020-10" db="EMBL/GenBank/DDBJ databases">
        <authorList>
            <person name="Gilroy R."/>
        </authorList>
    </citation>
    <scope>NUCLEOTIDE SEQUENCE</scope>
    <source>
        <strain evidence="14">ChiGjej3B3-7149</strain>
    </source>
</reference>
<keyword evidence="8 10" id="KW-0320">Glycogen biosynthesis</keyword>
<evidence type="ECO:0000256" key="9">
    <source>
        <dbReference type="ARBA" id="ARBA00023277"/>
    </source>
</evidence>
<dbReference type="AlphaFoldDB" id="A0A9D1J085"/>
<comment type="catalytic activity">
    <reaction evidence="1 10">
        <text>Transfers a segment of a (1-&gt;4)-alpha-D-glucan chain to a primary hydroxy group in a similar glucan chain.</text>
        <dbReference type="EC" id="2.4.1.18"/>
    </reaction>
</comment>
<comment type="caution">
    <text evidence="14">The sequence shown here is derived from an EMBL/GenBank/DDBJ whole genome shotgun (WGS) entry which is preliminary data.</text>
</comment>
<keyword evidence="9 10" id="KW-0119">Carbohydrate metabolism</keyword>
<feature type="domain" description="Glycosyl hydrolase family 13 catalytic" evidence="13">
    <location>
        <begin position="154"/>
        <end position="516"/>
    </location>
</feature>
<comment type="subunit">
    <text evidence="10">Monomer.</text>
</comment>
<feature type="region of interest" description="Disordered" evidence="12">
    <location>
        <begin position="635"/>
        <end position="655"/>
    </location>
</feature>
<evidence type="ECO:0000313" key="14">
    <source>
        <dbReference type="EMBL" id="HIR55689.1"/>
    </source>
</evidence>
<feature type="active site" description="Proton donor" evidence="10 11">
    <location>
        <position position="364"/>
    </location>
</feature>
<feature type="compositionally biased region" description="Basic residues" evidence="12">
    <location>
        <begin position="646"/>
        <end position="655"/>
    </location>
</feature>
<dbReference type="Proteomes" id="UP000824238">
    <property type="component" value="Unassembled WGS sequence"/>
</dbReference>
<evidence type="ECO:0000256" key="8">
    <source>
        <dbReference type="ARBA" id="ARBA00023056"/>
    </source>
</evidence>
<dbReference type="Gene3D" id="2.60.40.1180">
    <property type="entry name" value="Golgi alpha-mannosidase II"/>
    <property type="match status" value="1"/>
</dbReference>
<dbReference type="EC" id="2.4.1.18" evidence="10"/>
<dbReference type="Gene3D" id="2.60.40.10">
    <property type="entry name" value="Immunoglobulins"/>
    <property type="match status" value="1"/>
</dbReference>
<evidence type="ECO:0000256" key="5">
    <source>
        <dbReference type="ARBA" id="ARBA00022600"/>
    </source>
</evidence>
<dbReference type="InterPro" id="IPR006407">
    <property type="entry name" value="GlgB"/>
</dbReference>
<dbReference type="GO" id="GO:0005829">
    <property type="term" value="C:cytosol"/>
    <property type="evidence" value="ECO:0007669"/>
    <property type="project" value="TreeGrafter"/>
</dbReference>
<dbReference type="NCBIfam" id="NF008967">
    <property type="entry name" value="PRK12313.1"/>
    <property type="match status" value="1"/>
</dbReference>
<dbReference type="FunFam" id="2.60.40.1180:FF:000002">
    <property type="entry name" value="1,4-alpha-glucan branching enzyme GlgB"/>
    <property type="match status" value="1"/>
</dbReference>
<evidence type="ECO:0000256" key="2">
    <source>
        <dbReference type="ARBA" id="ARBA00002953"/>
    </source>
</evidence>
<dbReference type="NCBIfam" id="TIGR01515">
    <property type="entry name" value="branching_enzym"/>
    <property type="match status" value="1"/>
</dbReference>
<dbReference type="Pfam" id="PF02922">
    <property type="entry name" value="CBM_48"/>
    <property type="match status" value="1"/>
</dbReference>
<name>A0A9D1J085_9FIRM</name>
<dbReference type="EMBL" id="DVHH01000212">
    <property type="protein sequence ID" value="HIR55689.1"/>
    <property type="molecule type" value="Genomic_DNA"/>
</dbReference>
<gene>
    <name evidence="10 14" type="primary">glgB</name>
    <name evidence="14" type="ORF">IAD36_08875</name>
</gene>
<dbReference type="InterPro" id="IPR017853">
    <property type="entry name" value="GH"/>
</dbReference>
<evidence type="ECO:0000313" key="15">
    <source>
        <dbReference type="Proteomes" id="UP000824238"/>
    </source>
</evidence>
<dbReference type="Pfam" id="PF02806">
    <property type="entry name" value="Alpha-amylase_C"/>
    <property type="match status" value="1"/>
</dbReference>
<dbReference type="CDD" id="cd11322">
    <property type="entry name" value="AmyAc_Glg_BE"/>
    <property type="match status" value="1"/>
</dbReference>
<dbReference type="Gene3D" id="3.20.20.80">
    <property type="entry name" value="Glycosidases"/>
    <property type="match status" value="1"/>
</dbReference>
<dbReference type="InterPro" id="IPR037439">
    <property type="entry name" value="Branching_enzy"/>
</dbReference>
<dbReference type="CDD" id="cd02855">
    <property type="entry name" value="E_set_GBE_prok_N"/>
    <property type="match status" value="1"/>
</dbReference>
<accession>A0A9D1J085</accession>
<keyword evidence="5 10" id="KW-0321">Glycogen metabolism</keyword>
<dbReference type="SMART" id="SM00642">
    <property type="entry name" value="Aamy"/>
    <property type="match status" value="1"/>
</dbReference>
<protein>
    <recommendedName>
        <fullName evidence="10">1,4-alpha-glucan branching enzyme GlgB</fullName>
        <ecNumber evidence="10">2.4.1.18</ecNumber>
    </recommendedName>
    <alternativeName>
        <fullName evidence="10">1,4-alpha-D-glucan:1,4-alpha-D-glucan 6-glucosyl-transferase</fullName>
    </alternativeName>
    <alternativeName>
        <fullName evidence="10">Alpha-(1-&gt;4)-glucan branching enzyme</fullName>
    </alternativeName>
    <alternativeName>
        <fullName evidence="10">Glycogen branching enzyme</fullName>
        <shortName evidence="10">BE</shortName>
    </alternativeName>
</protein>
<evidence type="ECO:0000256" key="11">
    <source>
        <dbReference type="PIRSR" id="PIRSR000463-1"/>
    </source>
</evidence>
<dbReference type="PANTHER" id="PTHR43651:SF3">
    <property type="entry name" value="1,4-ALPHA-GLUCAN-BRANCHING ENZYME"/>
    <property type="match status" value="1"/>
</dbReference>
<dbReference type="GO" id="GO:0003844">
    <property type="term" value="F:1,4-alpha-glucan branching enzyme activity"/>
    <property type="evidence" value="ECO:0007669"/>
    <property type="project" value="UniProtKB-UniRule"/>
</dbReference>
<dbReference type="InterPro" id="IPR006047">
    <property type="entry name" value="GH13_cat_dom"/>
</dbReference>
<evidence type="ECO:0000256" key="12">
    <source>
        <dbReference type="SAM" id="MobiDB-lite"/>
    </source>
</evidence>
<dbReference type="NCBIfam" id="NF003811">
    <property type="entry name" value="PRK05402.1"/>
    <property type="match status" value="1"/>
</dbReference>
<dbReference type="PIRSF" id="PIRSF000463">
    <property type="entry name" value="GlgB"/>
    <property type="match status" value="1"/>
</dbReference>
<dbReference type="InterPro" id="IPR006048">
    <property type="entry name" value="A-amylase/branching_C"/>
</dbReference>
<evidence type="ECO:0000259" key="13">
    <source>
        <dbReference type="SMART" id="SM00642"/>
    </source>
</evidence>
<evidence type="ECO:0000256" key="7">
    <source>
        <dbReference type="ARBA" id="ARBA00022679"/>
    </source>
</evidence>